<dbReference type="Proteomes" id="UP000427716">
    <property type="component" value="Chromosome"/>
</dbReference>
<dbReference type="Pfam" id="PF00127">
    <property type="entry name" value="Copper-bind"/>
    <property type="match status" value="1"/>
</dbReference>
<proteinExistence type="predicted"/>
<dbReference type="Gene3D" id="2.60.40.420">
    <property type="entry name" value="Cupredoxins - blue copper proteins"/>
    <property type="match status" value="1"/>
</dbReference>
<dbReference type="PANTHER" id="PTHR38439:SF3">
    <property type="entry name" value="COPPER-RESISTANT CUPROPROTEIN COPI"/>
    <property type="match status" value="1"/>
</dbReference>
<dbReference type="GO" id="GO:0005507">
    <property type="term" value="F:copper ion binding"/>
    <property type="evidence" value="ECO:0007669"/>
    <property type="project" value="InterPro"/>
</dbReference>
<sequence length="154" mass="16774">MNRRQTLLALALMPLMANAAGNHGGGHQETTGTAGDPAQVDRTIEVTMSDRMRFDPARIDVKAGQTIRFAVKNTGQQPHEMVIGSLDKLKEHAEKMRRNPGMKHEEPNMLRLDGGETGEVIWHFASPGEVDFACLIPGHLEAGMKGTIDVQPAP</sequence>
<name>A0A6I6CYK7_9GAMM</name>
<dbReference type="GO" id="GO:0009055">
    <property type="term" value="F:electron transfer activity"/>
    <property type="evidence" value="ECO:0007669"/>
    <property type="project" value="InterPro"/>
</dbReference>
<organism evidence="5 6">
    <name type="scientific">Guyparkeria halophila</name>
    <dbReference type="NCBI Taxonomy" id="47960"/>
    <lineage>
        <taxon>Bacteria</taxon>
        <taxon>Pseudomonadati</taxon>
        <taxon>Pseudomonadota</taxon>
        <taxon>Gammaproteobacteria</taxon>
        <taxon>Chromatiales</taxon>
        <taxon>Thioalkalibacteraceae</taxon>
        <taxon>Guyparkeria</taxon>
    </lineage>
</organism>
<protein>
    <submittedName>
        <fullName evidence="5">Copper-binding protein</fullName>
    </submittedName>
</protein>
<reference evidence="5 6" key="1">
    <citation type="submission" date="2019-11" db="EMBL/GenBank/DDBJ databases">
        <authorList>
            <person name="Zhang J."/>
            <person name="Sun C."/>
        </authorList>
    </citation>
    <scope>NUCLEOTIDE SEQUENCE [LARGE SCALE GENOMIC DNA]</scope>
    <source>
        <strain evidence="6">sp2</strain>
    </source>
</reference>
<keyword evidence="3" id="KW-0732">Signal</keyword>
<feature type="chain" id="PRO_5026220323" evidence="3">
    <location>
        <begin position="20"/>
        <end position="154"/>
    </location>
</feature>
<feature type="domain" description="Blue (type 1) copper" evidence="4">
    <location>
        <begin position="47"/>
        <end position="151"/>
    </location>
</feature>
<evidence type="ECO:0000313" key="6">
    <source>
        <dbReference type="Proteomes" id="UP000427716"/>
    </source>
</evidence>
<keyword evidence="1" id="KW-0479">Metal-binding</keyword>
<evidence type="ECO:0000256" key="2">
    <source>
        <dbReference type="ARBA" id="ARBA00023008"/>
    </source>
</evidence>
<evidence type="ECO:0000256" key="3">
    <source>
        <dbReference type="SAM" id="SignalP"/>
    </source>
</evidence>
<evidence type="ECO:0000256" key="1">
    <source>
        <dbReference type="ARBA" id="ARBA00022723"/>
    </source>
</evidence>
<dbReference type="KEGG" id="ghl:GM160_01770"/>
<keyword evidence="6" id="KW-1185">Reference proteome</keyword>
<dbReference type="InterPro" id="IPR000923">
    <property type="entry name" value="BlueCu_1"/>
</dbReference>
<dbReference type="SUPFAM" id="SSF49503">
    <property type="entry name" value="Cupredoxins"/>
    <property type="match status" value="1"/>
</dbReference>
<dbReference type="CDD" id="cd04211">
    <property type="entry name" value="Cupredoxin_like_2"/>
    <property type="match status" value="1"/>
</dbReference>
<dbReference type="InterPro" id="IPR050845">
    <property type="entry name" value="Cu-binding_ET"/>
</dbReference>
<keyword evidence="2" id="KW-0186">Copper</keyword>
<evidence type="ECO:0000259" key="4">
    <source>
        <dbReference type="Pfam" id="PF00127"/>
    </source>
</evidence>
<dbReference type="RefSeq" id="WP_156227676.1">
    <property type="nucleotide sequence ID" value="NZ_CP046415.1"/>
</dbReference>
<evidence type="ECO:0000313" key="5">
    <source>
        <dbReference type="EMBL" id="QGT77718.1"/>
    </source>
</evidence>
<accession>A0A6I6CYK7</accession>
<feature type="signal peptide" evidence="3">
    <location>
        <begin position="1"/>
        <end position="19"/>
    </location>
</feature>
<dbReference type="InterPro" id="IPR008972">
    <property type="entry name" value="Cupredoxin"/>
</dbReference>
<dbReference type="AlphaFoldDB" id="A0A6I6CYK7"/>
<dbReference type="PANTHER" id="PTHR38439">
    <property type="entry name" value="AURACYANIN-B"/>
    <property type="match status" value="1"/>
</dbReference>
<gene>
    <name evidence="5" type="ORF">GM160_01770</name>
</gene>
<dbReference type="EMBL" id="CP046415">
    <property type="protein sequence ID" value="QGT77718.1"/>
    <property type="molecule type" value="Genomic_DNA"/>
</dbReference>